<sequence>MNLLPLRASGAALLLFPISPVFDPGQCVAASCRLGLNFLLQWVPKAVSCSRLLSSGLVETAIFRSLNVAIPVVYRQVNDDIATVVRWLSRPSVSTVTVAPVPASASPLPWLEENGATGCAEFAIVSSIDEVHREEKLLFHPLMLRLRPRSIYSIRTTPDCRTSRSLL</sequence>
<accession>G2Q6L4</accession>
<dbReference type="RefSeq" id="XP_003660832.1">
    <property type="nucleotide sequence ID" value="XM_003660784.1"/>
</dbReference>
<gene>
    <name evidence="1" type="ORF">MYCTH_2108207</name>
</gene>
<evidence type="ECO:0000313" key="2">
    <source>
        <dbReference type="Proteomes" id="UP000007322"/>
    </source>
</evidence>
<dbReference type="HOGENOM" id="CLU_1595696_0_0_1"/>
<dbReference type="InParanoid" id="G2Q6L4"/>
<proteinExistence type="predicted"/>
<dbReference type="Proteomes" id="UP000007322">
    <property type="component" value="Chromosome 1"/>
</dbReference>
<dbReference type="VEuPathDB" id="FungiDB:MYCTH_2108207"/>
<dbReference type="EMBL" id="CP003002">
    <property type="protein sequence ID" value="AEO55587.1"/>
    <property type="molecule type" value="Genomic_DNA"/>
</dbReference>
<dbReference type="GeneID" id="11508040"/>
<protein>
    <submittedName>
        <fullName evidence="1">Uncharacterized protein</fullName>
    </submittedName>
</protein>
<evidence type="ECO:0000313" key="1">
    <source>
        <dbReference type="EMBL" id="AEO55587.1"/>
    </source>
</evidence>
<organism evidence="1 2">
    <name type="scientific">Thermothelomyces thermophilus (strain ATCC 42464 / BCRC 31852 / DSM 1799)</name>
    <name type="common">Sporotrichum thermophile</name>
    <dbReference type="NCBI Taxonomy" id="573729"/>
    <lineage>
        <taxon>Eukaryota</taxon>
        <taxon>Fungi</taxon>
        <taxon>Dikarya</taxon>
        <taxon>Ascomycota</taxon>
        <taxon>Pezizomycotina</taxon>
        <taxon>Sordariomycetes</taxon>
        <taxon>Sordariomycetidae</taxon>
        <taxon>Sordariales</taxon>
        <taxon>Chaetomiaceae</taxon>
        <taxon>Thermothelomyces</taxon>
    </lineage>
</organism>
<keyword evidence="2" id="KW-1185">Reference proteome</keyword>
<dbReference type="AlphaFoldDB" id="G2Q6L4"/>
<name>G2Q6L4_THET4</name>
<dbReference type="KEGG" id="mtm:MYCTH_2108207"/>
<reference evidence="1 2" key="1">
    <citation type="journal article" date="2011" name="Nat. Biotechnol.">
        <title>Comparative genomic analysis of the thermophilic biomass-degrading fungi Myceliophthora thermophila and Thielavia terrestris.</title>
        <authorList>
            <person name="Berka R.M."/>
            <person name="Grigoriev I.V."/>
            <person name="Otillar R."/>
            <person name="Salamov A."/>
            <person name="Grimwood J."/>
            <person name="Reid I."/>
            <person name="Ishmael N."/>
            <person name="John T."/>
            <person name="Darmond C."/>
            <person name="Moisan M.-C."/>
            <person name="Henrissat B."/>
            <person name="Coutinho P.M."/>
            <person name="Lombard V."/>
            <person name="Natvig D.O."/>
            <person name="Lindquist E."/>
            <person name="Schmutz J."/>
            <person name="Lucas S."/>
            <person name="Harris P."/>
            <person name="Powlowski J."/>
            <person name="Bellemare A."/>
            <person name="Taylor D."/>
            <person name="Butler G."/>
            <person name="de Vries R.P."/>
            <person name="Allijn I.E."/>
            <person name="van den Brink J."/>
            <person name="Ushinsky S."/>
            <person name="Storms R."/>
            <person name="Powell A.J."/>
            <person name="Paulsen I.T."/>
            <person name="Elbourne L.D.H."/>
            <person name="Baker S.E."/>
            <person name="Magnuson J."/>
            <person name="LaBoissiere S."/>
            <person name="Clutterbuck A.J."/>
            <person name="Martinez D."/>
            <person name="Wogulis M."/>
            <person name="de Leon A.L."/>
            <person name="Rey M.W."/>
            <person name="Tsang A."/>
        </authorList>
    </citation>
    <scope>NUCLEOTIDE SEQUENCE [LARGE SCALE GENOMIC DNA]</scope>
    <source>
        <strain evidence="2">ATCC 42464 / BCRC 31852 / DSM 1799</strain>
    </source>
</reference>